<dbReference type="FunFam" id="2.60.260.20:FF:000006">
    <property type="entry name" value="DnaJ subfamily B member 13"/>
    <property type="match status" value="1"/>
</dbReference>
<sequence>MAGPNPTPLSDPYQELSLPPSATPDQIRRAYKAACLRWHPDKHPSGSPREAAEVRFKAVVRAYNILTDPEARASYDARRREQHDPFADPIYRRQFADGFAQQFAREGHSVDADSLFESLFGQGEREKFDEQARRWQTMDRCEDREIELPLTLEELYVGCMKKKRLKKPDGDTSAVLSIVIRPGYRQGDKIRFKDAAVEDGHLPGDVVFVLTQRSHPRFEVDADDLTMLMQVKLVDALAGAVLVVKGLDGKDVKIRVDNVIHPGYVHVVKGRGLPRRESPHERGDLRITFDIAFPTRVEAEDRTAVRDLFSKIEAHTSCKMSIRRSSSLFMNRGSGGHGLLNTRRSSIGMQGVGKPPAFRHREASENVPSPEGGASKEDAASAAGQGSAAPPRGMQPSKSRMYKSRLRFPSIFR</sequence>
<dbReference type="Proteomes" id="UP000012073">
    <property type="component" value="Unassembled WGS sequence"/>
</dbReference>
<dbReference type="Gene3D" id="1.10.287.110">
    <property type="entry name" value="DnaJ domain"/>
    <property type="match status" value="1"/>
</dbReference>
<dbReference type="PANTHER" id="PTHR24078">
    <property type="entry name" value="DNAJ HOMOLOG SUBFAMILY C MEMBER"/>
    <property type="match status" value="1"/>
</dbReference>
<dbReference type="Gramene" id="CDF38235">
    <property type="protein sequence ID" value="CDF38235"/>
    <property type="gene ID" value="CHC_T00000787001"/>
</dbReference>
<dbReference type="PROSITE" id="PS50076">
    <property type="entry name" value="DNAJ_2"/>
    <property type="match status" value="1"/>
</dbReference>
<feature type="region of interest" description="Disordered" evidence="2">
    <location>
        <begin position="336"/>
        <end position="413"/>
    </location>
</feature>
<dbReference type="CDD" id="cd06257">
    <property type="entry name" value="DnaJ"/>
    <property type="match status" value="1"/>
</dbReference>
<dbReference type="InterPro" id="IPR051339">
    <property type="entry name" value="DnaJ_subfamily_B"/>
</dbReference>
<dbReference type="Gene3D" id="2.60.260.20">
    <property type="entry name" value="Urease metallochaperone UreE, N-terminal domain"/>
    <property type="match status" value="2"/>
</dbReference>
<dbReference type="GO" id="GO:0005829">
    <property type="term" value="C:cytosol"/>
    <property type="evidence" value="ECO:0007669"/>
    <property type="project" value="TreeGrafter"/>
</dbReference>
<dbReference type="InterPro" id="IPR008971">
    <property type="entry name" value="HSP40/DnaJ_pept-bd"/>
</dbReference>
<dbReference type="SUPFAM" id="SSF49493">
    <property type="entry name" value="HSP40/DnaJ peptide-binding domain"/>
    <property type="match status" value="2"/>
</dbReference>
<dbReference type="GO" id="GO:0051082">
    <property type="term" value="F:unfolded protein binding"/>
    <property type="evidence" value="ECO:0007669"/>
    <property type="project" value="InterPro"/>
</dbReference>
<evidence type="ECO:0000256" key="1">
    <source>
        <dbReference type="ARBA" id="ARBA00023186"/>
    </source>
</evidence>
<organism evidence="4 5">
    <name type="scientific">Chondrus crispus</name>
    <name type="common">Carrageen Irish moss</name>
    <name type="synonym">Polymorpha crispa</name>
    <dbReference type="NCBI Taxonomy" id="2769"/>
    <lineage>
        <taxon>Eukaryota</taxon>
        <taxon>Rhodophyta</taxon>
        <taxon>Florideophyceae</taxon>
        <taxon>Rhodymeniophycidae</taxon>
        <taxon>Gigartinales</taxon>
        <taxon>Gigartinaceae</taxon>
        <taxon>Chondrus</taxon>
    </lineage>
</organism>
<dbReference type="CDD" id="cd10747">
    <property type="entry name" value="DnaJ_C"/>
    <property type="match status" value="1"/>
</dbReference>
<dbReference type="RefSeq" id="XP_005718120.1">
    <property type="nucleotide sequence ID" value="XM_005718063.1"/>
</dbReference>
<protein>
    <recommendedName>
        <fullName evidence="3">J domain-containing protein</fullName>
    </recommendedName>
</protein>
<dbReference type="PhylomeDB" id="R7QLF9"/>
<dbReference type="PANTHER" id="PTHR24078:SF553">
    <property type="entry name" value="DNAJ HOMOLOG SUBFAMILY B MEMBER 5"/>
    <property type="match status" value="1"/>
</dbReference>
<dbReference type="SMART" id="SM00271">
    <property type="entry name" value="DnaJ"/>
    <property type="match status" value="1"/>
</dbReference>
<evidence type="ECO:0000313" key="5">
    <source>
        <dbReference type="Proteomes" id="UP000012073"/>
    </source>
</evidence>
<dbReference type="InterPro" id="IPR002939">
    <property type="entry name" value="DnaJ_C"/>
</dbReference>
<dbReference type="GeneID" id="17325838"/>
<dbReference type="STRING" id="2769.R7QLF9"/>
<keyword evidence="1" id="KW-0143">Chaperone</keyword>
<dbReference type="AlphaFoldDB" id="R7QLF9"/>
<dbReference type="InterPro" id="IPR001623">
    <property type="entry name" value="DnaJ_domain"/>
</dbReference>
<evidence type="ECO:0000259" key="3">
    <source>
        <dbReference type="PROSITE" id="PS50076"/>
    </source>
</evidence>
<dbReference type="GO" id="GO:0051087">
    <property type="term" value="F:protein-folding chaperone binding"/>
    <property type="evidence" value="ECO:0007669"/>
    <property type="project" value="TreeGrafter"/>
</dbReference>
<dbReference type="PROSITE" id="PS00636">
    <property type="entry name" value="DNAJ_1"/>
    <property type="match status" value="1"/>
</dbReference>
<dbReference type="EMBL" id="HG001906">
    <property type="protein sequence ID" value="CDF38235.1"/>
    <property type="molecule type" value="Genomic_DNA"/>
</dbReference>
<dbReference type="OMA" id="ITFNGFT"/>
<dbReference type="SUPFAM" id="SSF46565">
    <property type="entry name" value="Chaperone J-domain"/>
    <property type="match status" value="1"/>
</dbReference>
<feature type="region of interest" description="Disordered" evidence="2">
    <location>
        <begin position="1"/>
        <end position="24"/>
    </location>
</feature>
<gene>
    <name evidence="4" type="ORF">CHC_T00000787001</name>
</gene>
<dbReference type="Pfam" id="PF01556">
    <property type="entry name" value="DnaJ_C"/>
    <property type="match status" value="1"/>
</dbReference>
<reference evidence="5" key="1">
    <citation type="journal article" date="2013" name="Proc. Natl. Acad. Sci. U.S.A.">
        <title>Genome structure and metabolic features in the red seaweed Chondrus crispus shed light on evolution of the Archaeplastida.</title>
        <authorList>
            <person name="Collen J."/>
            <person name="Porcel B."/>
            <person name="Carre W."/>
            <person name="Ball S.G."/>
            <person name="Chaparro C."/>
            <person name="Tonon T."/>
            <person name="Barbeyron T."/>
            <person name="Michel G."/>
            <person name="Noel B."/>
            <person name="Valentin K."/>
            <person name="Elias M."/>
            <person name="Artiguenave F."/>
            <person name="Arun A."/>
            <person name="Aury J.M."/>
            <person name="Barbosa-Neto J.F."/>
            <person name="Bothwell J.H."/>
            <person name="Bouget F.Y."/>
            <person name="Brillet L."/>
            <person name="Cabello-Hurtado F."/>
            <person name="Capella-Gutierrez S."/>
            <person name="Charrier B."/>
            <person name="Cladiere L."/>
            <person name="Cock J.M."/>
            <person name="Coelho S.M."/>
            <person name="Colleoni C."/>
            <person name="Czjzek M."/>
            <person name="Da Silva C."/>
            <person name="Delage L."/>
            <person name="Denoeud F."/>
            <person name="Deschamps P."/>
            <person name="Dittami S.M."/>
            <person name="Gabaldon T."/>
            <person name="Gachon C.M."/>
            <person name="Groisillier A."/>
            <person name="Herve C."/>
            <person name="Jabbari K."/>
            <person name="Katinka M."/>
            <person name="Kloareg B."/>
            <person name="Kowalczyk N."/>
            <person name="Labadie K."/>
            <person name="Leblanc C."/>
            <person name="Lopez P.J."/>
            <person name="McLachlan D.H."/>
            <person name="Meslet-Cladiere L."/>
            <person name="Moustafa A."/>
            <person name="Nehr Z."/>
            <person name="Nyvall Collen P."/>
            <person name="Panaud O."/>
            <person name="Partensky F."/>
            <person name="Poulain J."/>
            <person name="Rensing S.A."/>
            <person name="Rousvoal S."/>
            <person name="Samson G."/>
            <person name="Symeonidi A."/>
            <person name="Weissenbach J."/>
            <person name="Zambounis A."/>
            <person name="Wincker P."/>
            <person name="Boyen C."/>
        </authorList>
    </citation>
    <scope>NUCLEOTIDE SEQUENCE [LARGE SCALE GENOMIC DNA]</scope>
    <source>
        <strain evidence="5">cv. Stackhouse</strain>
    </source>
</reference>
<feature type="compositionally biased region" description="Low complexity" evidence="2">
    <location>
        <begin position="380"/>
        <end position="389"/>
    </location>
</feature>
<dbReference type="Pfam" id="PF00226">
    <property type="entry name" value="DnaJ"/>
    <property type="match status" value="1"/>
</dbReference>
<accession>R7QLF9</accession>
<keyword evidence="5" id="KW-1185">Reference proteome</keyword>
<dbReference type="PRINTS" id="PR00625">
    <property type="entry name" value="JDOMAIN"/>
</dbReference>
<evidence type="ECO:0000256" key="2">
    <source>
        <dbReference type="SAM" id="MobiDB-lite"/>
    </source>
</evidence>
<feature type="domain" description="J" evidence="3">
    <location>
        <begin position="11"/>
        <end position="79"/>
    </location>
</feature>
<evidence type="ECO:0000313" key="4">
    <source>
        <dbReference type="EMBL" id="CDF38235.1"/>
    </source>
</evidence>
<dbReference type="GO" id="GO:0006457">
    <property type="term" value="P:protein folding"/>
    <property type="evidence" value="ECO:0007669"/>
    <property type="project" value="InterPro"/>
</dbReference>
<dbReference type="OrthoDB" id="550424at2759"/>
<dbReference type="InterPro" id="IPR018253">
    <property type="entry name" value="DnaJ_domain_CS"/>
</dbReference>
<dbReference type="InterPro" id="IPR036869">
    <property type="entry name" value="J_dom_sf"/>
</dbReference>
<name>R7QLF9_CHOCR</name>
<dbReference type="KEGG" id="ccp:CHC_T00000787001"/>
<proteinExistence type="predicted"/>